<feature type="transmembrane region" description="Helical" evidence="5">
    <location>
        <begin position="357"/>
        <end position="380"/>
    </location>
</feature>
<organism evidence="7 8">
    <name type="scientific">Candidatus Gottesmanbacteria bacterium RIFCSPHIGHO2_02_FULL_40_13</name>
    <dbReference type="NCBI Taxonomy" id="1798384"/>
    <lineage>
        <taxon>Bacteria</taxon>
        <taxon>Candidatus Gottesmaniibacteriota</taxon>
    </lineage>
</organism>
<dbReference type="AlphaFoldDB" id="A0A1F6AC48"/>
<comment type="subcellular location">
    <subcellularLocation>
        <location evidence="1">Membrane</location>
        <topology evidence="1">Multi-pass membrane protein</topology>
    </subcellularLocation>
</comment>
<feature type="transmembrane region" description="Helical" evidence="5">
    <location>
        <begin position="35"/>
        <end position="54"/>
    </location>
</feature>
<dbReference type="Pfam" id="PF04932">
    <property type="entry name" value="Wzy_C"/>
    <property type="match status" value="1"/>
</dbReference>
<feature type="transmembrane region" description="Helical" evidence="5">
    <location>
        <begin position="129"/>
        <end position="148"/>
    </location>
</feature>
<feature type="transmembrane region" description="Helical" evidence="5">
    <location>
        <begin position="12"/>
        <end position="29"/>
    </location>
</feature>
<dbReference type="STRING" id="1798384.A3D03_06710"/>
<accession>A0A1F6AC48</accession>
<feature type="transmembrane region" description="Helical" evidence="5">
    <location>
        <begin position="168"/>
        <end position="190"/>
    </location>
</feature>
<name>A0A1F6AC48_9BACT</name>
<dbReference type="PANTHER" id="PTHR37422">
    <property type="entry name" value="TEICHURONIC ACID BIOSYNTHESIS PROTEIN TUAE"/>
    <property type="match status" value="1"/>
</dbReference>
<feature type="transmembrane region" description="Helical" evidence="5">
    <location>
        <begin position="236"/>
        <end position="252"/>
    </location>
</feature>
<dbReference type="PANTHER" id="PTHR37422:SF13">
    <property type="entry name" value="LIPOPOLYSACCHARIDE BIOSYNTHESIS PROTEIN PA4999-RELATED"/>
    <property type="match status" value="1"/>
</dbReference>
<keyword evidence="4 5" id="KW-0472">Membrane</keyword>
<reference evidence="7 8" key="1">
    <citation type="journal article" date="2016" name="Nat. Commun.">
        <title>Thousands of microbial genomes shed light on interconnected biogeochemical processes in an aquifer system.</title>
        <authorList>
            <person name="Anantharaman K."/>
            <person name="Brown C.T."/>
            <person name="Hug L.A."/>
            <person name="Sharon I."/>
            <person name="Castelle C.J."/>
            <person name="Probst A.J."/>
            <person name="Thomas B.C."/>
            <person name="Singh A."/>
            <person name="Wilkins M.J."/>
            <person name="Karaoz U."/>
            <person name="Brodie E.L."/>
            <person name="Williams K.H."/>
            <person name="Hubbard S.S."/>
            <person name="Banfield J.F."/>
        </authorList>
    </citation>
    <scope>NUCLEOTIDE SEQUENCE [LARGE SCALE GENOMIC DNA]</scope>
</reference>
<protein>
    <recommendedName>
        <fullName evidence="6">O-antigen ligase-related domain-containing protein</fullName>
    </recommendedName>
</protein>
<keyword evidence="3 5" id="KW-1133">Transmembrane helix</keyword>
<feature type="transmembrane region" description="Helical" evidence="5">
    <location>
        <begin position="322"/>
        <end position="345"/>
    </location>
</feature>
<sequence length="388" mass="44902">MTILDKLSKYLLILFIFSLIPAAVFRIPIFNLSGFIYPSDFLAGLLVIPNAINIIQLRRYYSQIKLVRYLLLLYAAFFLSLFFSPLKMTAVERGTAMMYLLRFIAYTSVIFTVHKLYSKDIISLRLLKITFLISTGIIAFFGWIEYFLYPDLRNLYYLGWDPHYKRIFSSFLDPNFLGLFMVLSLLLVLLSKIRRYQKWILGALFFFTLMFTYSRGSYLALIISILFYFIKTHTTRSILVIILLIGITAVLLPRPSGAGVRLERLFSITERLENWKFGWKVFVNHPILGVGFNTVRYAKVLYQYPQDNLLASHSGAGLDNSFLLVAATSGIIGLTVFLMLLFQIYSHASMLIKASLIAIAIHSFFVNSFFYPWVMVWLWIMIGITMKN</sequence>
<feature type="transmembrane region" description="Helical" evidence="5">
    <location>
        <begin position="66"/>
        <end position="84"/>
    </location>
</feature>
<feature type="transmembrane region" description="Helical" evidence="5">
    <location>
        <begin position="202"/>
        <end position="230"/>
    </location>
</feature>
<evidence type="ECO:0000259" key="6">
    <source>
        <dbReference type="Pfam" id="PF04932"/>
    </source>
</evidence>
<dbReference type="InterPro" id="IPR051533">
    <property type="entry name" value="WaaL-like"/>
</dbReference>
<feature type="transmembrane region" description="Helical" evidence="5">
    <location>
        <begin position="96"/>
        <end position="117"/>
    </location>
</feature>
<evidence type="ECO:0000313" key="7">
    <source>
        <dbReference type="EMBL" id="OGG22359.1"/>
    </source>
</evidence>
<dbReference type="EMBL" id="MFJN01000004">
    <property type="protein sequence ID" value="OGG22359.1"/>
    <property type="molecule type" value="Genomic_DNA"/>
</dbReference>
<evidence type="ECO:0000256" key="1">
    <source>
        <dbReference type="ARBA" id="ARBA00004141"/>
    </source>
</evidence>
<dbReference type="Proteomes" id="UP000177092">
    <property type="component" value="Unassembled WGS sequence"/>
</dbReference>
<evidence type="ECO:0000256" key="5">
    <source>
        <dbReference type="SAM" id="Phobius"/>
    </source>
</evidence>
<evidence type="ECO:0000256" key="3">
    <source>
        <dbReference type="ARBA" id="ARBA00022989"/>
    </source>
</evidence>
<evidence type="ECO:0000313" key="8">
    <source>
        <dbReference type="Proteomes" id="UP000177092"/>
    </source>
</evidence>
<dbReference type="GO" id="GO:0016020">
    <property type="term" value="C:membrane"/>
    <property type="evidence" value="ECO:0007669"/>
    <property type="project" value="UniProtKB-SubCell"/>
</dbReference>
<dbReference type="InterPro" id="IPR007016">
    <property type="entry name" value="O-antigen_ligase-rel_domated"/>
</dbReference>
<gene>
    <name evidence="7" type="ORF">A3D03_06710</name>
</gene>
<evidence type="ECO:0000256" key="2">
    <source>
        <dbReference type="ARBA" id="ARBA00022692"/>
    </source>
</evidence>
<evidence type="ECO:0000256" key="4">
    <source>
        <dbReference type="ARBA" id="ARBA00023136"/>
    </source>
</evidence>
<keyword evidence="2 5" id="KW-0812">Transmembrane</keyword>
<feature type="domain" description="O-antigen ligase-related" evidence="6">
    <location>
        <begin position="203"/>
        <end position="338"/>
    </location>
</feature>
<comment type="caution">
    <text evidence="7">The sequence shown here is derived from an EMBL/GenBank/DDBJ whole genome shotgun (WGS) entry which is preliminary data.</text>
</comment>
<proteinExistence type="predicted"/>